<evidence type="ECO:0000313" key="2">
    <source>
        <dbReference type="EMBL" id="EME48484.1"/>
    </source>
</evidence>
<feature type="region of interest" description="Disordered" evidence="1">
    <location>
        <begin position="1"/>
        <end position="63"/>
    </location>
</feature>
<dbReference type="HOGENOM" id="CLU_2885739_0_0_1"/>
<feature type="compositionally biased region" description="Polar residues" evidence="1">
    <location>
        <begin position="21"/>
        <end position="32"/>
    </location>
</feature>
<gene>
    <name evidence="2" type="ORF">DOTSEDRAFT_67500</name>
</gene>
<organism evidence="2 3">
    <name type="scientific">Dothistroma septosporum (strain NZE10 / CBS 128990)</name>
    <name type="common">Red band needle blight fungus</name>
    <name type="synonym">Mycosphaerella pini</name>
    <dbReference type="NCBI Taxonomy" id="675120"/>
    <lineage>
        <taxon>Eukaryota</taxon>
        <taxon>Fungi</taxon>
        <taxon>Dikarya</taxon>
        <taxon>Ascomycota</taxon>
        <taxon>Pezizomycotina</taxon>
        <taxon>Dothideomycetes</taxon>
        <taxon>Dothideomycetidae</taxon>
        <taxon>Mycosphaerellales</taxon>
        <taxon>Mycosphaerellaceae</taxon>
        <taxon>Dothistroma</taxon>
    </lineage>
</organism>
<dbReference type="Proteomes" id="UP000016933">
    <property type="component" value="Unassembled WGS sequence"/>
</dbReference>
<evidence type="ECO:0000256" key="1">
    <source>
        <dbReference type="SAM" id="MobiDB-lite"/>
    </source>
</evidence>
<sequence length="63" mass="6860">MMGMLNQLGSIPKRQAASAPSADNPSRVSTSPSKRRKRSDGAPTEDGSVKKSRQQSRSEREET</sequence>
<reference evidence="2 3" key="2">
    <citation type="journal article" date="2012" name="PLoS Pathog.">
        <title>Diverse lifestyles and strategies of plant pathogenesis encoded in the genomes of eighteen Dothideomycetes fungi.</title>
        <authorList>
            <person name="Ohm R.A."/>
            <person name="Feau N."/>
            <person name="Henrissat B."/>
            <person name="Schoch C.L."/>
            <person name="Horwitz B.A."/>
            <person name="Barry K.W."/>
            <person name="Condon B.J."/>
            <person name="Copeland A.C."/>
            <person name="Dhillon B."/>
            <person name="Glaser F."/>
            <person name="Hesse C.N."/>
            <person name="Kosti I."/>
            <person name="LaButti K."/>
            <person name="Lindquist E.A."/>
            <person name="Lucas S."/>
            <person name="Salamov A.A."/>
            <person name="Bradshaw R.E."/>
            <person name="Ciuffetti L."/>
            <person name="Hamelin R.C."/>
            <person name="Kema G.H.J."/>
            <person name="Lawrence C."/>
            <person name="Scott J.A."/>
            <person name="Spatafora J.W."/>
            <person name="Turgeon B.G."/>
            <person name="de Wit P.J.G.M."/>
            <person name="Zhong S."/>
            <person name="Goodwin S.B."/>
            <person name="Grigoriev I.V."/>
        </authorList>
    </citation>
    <scope>NUCLEOTIDE SEQUENCE [LARGE SCALE GENOMIC DNA]</scope>
    <source>
        <strain evidence="3">NZE10 / CBS 128990</strain>
    </source>
</reference>
<dbReference type="EMBL" id="KB446535">
    <property type="protein sequence ID" value="EME48484.1"/>
    <property type="molecule type" value="Genomic_DNA"/>
</dbReference>
<keyword evidence="3" id="KW-1185">Reference proteome</keyword>
<proteinExistence type="predicted"/>
<dbReference type="AlphaFoldDB" id="N1Q1W4"/>
<reference evidence="3" key="1">
    <citation type="journal article" date="2012" name="PLoS Genet.">
        <title>The genomes of the fungal plant pathogens Cladosporium fulvum and Dothistroma septosporum reveal adaptation to different hosts and lifestyles but also signatures of common ancestry.</title>
        <authorList>
            <person name="de Wit P.J.G.M."/>
            <person name="van der Burgt A."/>
            <person name="Oekmen B."/>
            <person name="Stergiopoulos I."/>
            <person name="Abd-Elsalam K.A."/>
            <person name="Aerts A.L."/>
            <person name="Bahkali A.H."/>
            <person name="Beenen H.G."/>
            <person name="Chettri P."/>
            <person name="Cox M.P."/>
            <person name="Datema E."/>
            <person name="de Vries R.P."/>
            <person name="Dhillon B."/>
            <person name="Ganley A.R."/>
            <person name="Griffiths S.A."/>
            <person name="Guo Y."/>
            <person name="Hamelin R.C."/>
            <person name="Henrissat B."/>
            <person name="Kabir M.S."/>
            <person name="Jashni M.K."/>
            <person name="Kema G."/>
            <person name="Klaubauf S."/>
            <person name="Lapidus A."/>
            <person name="Levasseur A."/>
            <person name="Lindquist E."/>
            <person name="Mehrabi R."/>
            <person name="Ohm R.A."/>
            <person name="Owen T.J."/>
            <person name="Salamov A."/>
            <person name="Schwelm A."/>
            <person name="Schijlen E."/>
            <person name="Sun H."/>
            <person name="van den Burg H.A."/>
            <person name="van Ham R.C.H.J."/>
            <person name="Zhang S."/>
            <person name="Goodwin S.B."/>
            <person name="Grigoriev I.V."/>
            <person name="Collemare J."/>
            <person name="Bradshaw R.E."/>
        </authorList>
    </citation>
    <scope>NUCLEOTIDE SEQUENCE [LARGE SCALE GENOMIC DNA]</scope>
    <source>
        <strain evidence="3">NZE10 / CBS 128990</strain>
    </source>
</reference>
<name>N1Q1W4_DOTSN</name>
<evidence type="ECO:0000313" key="3">
    <source>
        <dbReference type="Proteomes" id="UP000016933"/>
    </source>
</evidence>
<protein>
    <submittedName>
        <fullName evidence="2">Uncharacterized protein</fullName>
    </submittedName>
</protein>
<accession>N1Q1W4</accession>